<dbReference type="InterPro" id="IPR037171">
    <property type="entry name" value="NagB/RpiA_transferase-like"/>
</dbReference>
<feature type="non-terminal residue" evidence="2">
    <location>
        <position position="183"/>
    </location>
</feature>
<accession>A0A921JQV3</accession>
<evidence type="ECO:0000313" key="2">
    <source>
        <dbReference type="EMBL" id="HJE51456.1"/>
    </source>
</evidence>
<dbReference type="InterPro" id="IPR003702">
    <property type="entry name" value="ActCoA_hydro_N"/>
</dbReference>
<organism evidence="2 3">
    <name type="scientific">Tessaracoccus flavescens</name>
    <dbReference type="NCBI Taxonomy" id="399497"/>
    <lineage>
        <taxon>Bacteria</taxon>
        <taxon>Bacillati</taxon>
        <taxon>Actinomycetota</taxon>
        <taxon>Actinomycetes</taxon>
        <taxon>Propionibacteriales</taxon>
        <taxon>Propionibacteriaceae</taxon>
        <taxon>Tessaracoccus</taxon>
    </lineage>
</organism>
<reference evidence="2" key="1">
    <citation type="journal article" date="2021" name="PeerJ">
        <title>Extensive microbial diversity within the chicken gut microbiome revealed by metagenomics and culture.</title>
        <authorList>
            <person name="Gilroy R."/>
            <person name="Ravi A."/>
            <person name="Getino M."/>
            <person name="Pursley I."/>
            <person name="Horton D.L."/>
            <person name="Alikhan N.F."/>
            <person name="Baker D."/>
            <person name="Gharbi K."/>
            <person name="Hall N."/>
            <person name="Watson M."/>
            <person name="Adriaenssens E.M."/>
            <person name="Foster-Nyarko E."/>
            <person name="Jarju S."/>
            <person name="Secka A."/>
            <person name="Antonio M."/>
            <person name="Oren A."/>
            <person name="Chaudhuri R.R."/>
            <person name="La Ragione R."/>
            <person name="Hildebrand F."/>
            <person name="Pallen M.J."/>
        </authorList>
    </citation>
    <scope>NUCLEOTIDE SEQUENCE</scope>
    <source>
        <strain evidence="2">ChiGjej3B3-7470</strain>
    </source>
</reference>
<gene>
    <name evidence="2" type="ORF">K8V15_05690</name>
</gene>
<dbReference type="GO" id="GO:0003986">
    <property type="term" value="F:acetyl-CoA hydrolase activity"/>
    <property type="evidence" value="ECO:0007669"/>
    <property type="project" value="TreeGrafter"/>
</dbReference>
<dbReference type="GO" id="GO:0006083">
    <property type="term" value="P:acetate metabolic process"/>
    <property type="evidence" value="ECO:0007669"/>
    <property type="project" value="InterPro"/>
</dbReference>
<dbReference type="InterPro" id="IPR046433">
    <property type="entry name" value="ActCoA_hydro"/>
</dbReference>
<dbReference type="PANTHER" id="PTHR43609:SF1">
    <property type="entry name" value="ACETYL-COA HYDROLASE"/>
    <property type="match status" value="1"/>
</dbReference>
<proteinExistence type="predicted"/>
<name>A0A921JQV3_9ACTN</name>
<reference evidence="2" key="2">
    <citation type="submission" date="2021-09" db="EMBL/GenBank/DDBJ databases">
        <authorList>
            <person name="Gilroy R."/>
        </authorList>
    </citation>
    <scope>NUCLEOTIDE SEQUENCE</scope>
    <source>
        <strain evidence="2">ChiGjej3B3-7470</strain>
    </source>
</reference>
<keyword evidence="2" id="KW-0808">Transferase</keyword>
<feature type="domain" description="Acetyl-CoA hydrolase/transferase N-terminal" evidence="1">
    <location>
        <begin position="7"/>
        <end position="170"/>
    </location>
</feature>
<evidence type="ECO:0000259" key="1">
    <source>
        <dbReference type="Pfam" id="PF02550"/>
    </source>
</evidence>
<sequence length="183" mass="19721">MSGRIRNEAFKNKVMSAHDAAALVENGWNIGFSGFTGSGYPKAFPEALGAIIDAAHNRGEEFKIGVWTGASTAPELDGALARTGGISYRAPYQSDPDMRNAINAGTSYYQDIHLSHMGPQVSQGFLGKLHVAVIEATAILENGDVIPSSSVGMNRTYLENADKIIIEVNEWQSEGLFGMHDIY</sequence>
<dbReference type="EMBL" id="DYZF01000142">
    <property type="protein sequence ID" value="HJE51456.1"/>
    <property type="molecule type" value="Genomic_DNA"/>
</dbReference>
<dbReference type="Proteomes" id="UP000712713">
    <property type="component" value="Unassembled WGS sequence"/>
</dbReference>
<dbReference type="GO" id="GO:0008775">
    <property type="term" value="F:acetate CoA-transferase activity"/>
    <property type="evidence" value="ECO:0007669"/>
    <property type="project" value="InterPro"/>
</dbReference>
<dbReference type="Pfam" id="PF02550">
    <property type="entry name" value="AcetylCoA_hydro"/>
    <property type="match status" value="1"/>
</dbReference>
<comment type="caution">
    <text evidence="2">The sequence shown here is derived from an EMBL/GenBank/DDBJ whole genome shotgun (WGS) entry which is preliminary data.</text>
</comment>
<evidence type="ECO:0000313" key="3">
    <source>
        <dbReference type="Proteomes" id="UP000712713"/>
    </source>
</evidence>
<dbReference type="PANTHER" id="PTHR43609">
    <property type="entry name" value="ACETYL-COA HYDROLASE"/>
    <property type="match status" value="1"/>
</dbReference>
<dbReference type="AlphaFoldDB" id="A0A921JQV3"/>
<protein>
    <submittedName>
        <fullName evidence="2">Propionyl-CoA--succinate CoA transferase</fullName>
    </submittedName>
</protein>
<dbReference type="SUPFAM" id="SSF100950">
    <property type="entry name" value="NagB/RpiA/CoA transferase-like"/>
    <property type="match status" value="1"/>
</dbReference>
<dbReference type="Gene3D" id="3.40.1080.10">
    <property type="entry name" value="Glutaconate Coenzyme A-transferase"/>
    <property type="match status" value="1"/>
</dbReference>